<evidence type="ECO:0000313" key="10">
    <source>
        <dbReference type="EMBL" id="PPS94605.1"/>
    </source>
</evidence>
<dbReference type="PANTHER" id="PTHR43690:SF18">
    <property type="entry name" value="INSULIN-DEGRADING ENZYME-RELATED"/>
    <property type="match status" value="1"/>
</dbReference>
<comment type="similarity">
    <text evidence="1">Belongs to the peptidase M16 family.</text>
</comment>
<gene>
    <name evidence="9" type="ORF">CHUDEA3_4200</name>
    <name evidence="10" type="ORF">GY17_00003817</name>
</gene>
<evidence type="ECO:0000256" key="6">
    <source>
        <dbReference type="ARBA" id="ARBA00023049"/>
    </source>
</evidence>
<evidence type="ECO:0000256" key="2">
    <source>
        <dbReference type="ARBA" id="ARBA00022670"/>
    </source>
</evidence>
<dbReference type="VEuPathDB" id="CryptoDB:Chro.30474"/>
<evidence type="ECO:0000313" key="9">
    <source>
        <dbReference type="EMBL" id="CUV05360.1"/>
    </source>
</evidence>
<keyword evidence="3" id="KW-0479">Metal-binding</keyword>
<dbReference type="InterPro" id="IPR011249">
    <property type="entry name" value="Metalloenz_LuxS/M16"/>
</dbReference>
<dbReference type="GO" id="GO:0006508">
    <property type="term" value="P:proteolysis"/>
    <property type="evidence" value="ECO:0007669"/>
    <property type="project" value="UniProtKB-KW"/>
</dbReference>
<keyword evidence="5" id="KW-0862">Zinc</keyword>
<evidence type="ECO:0000256" key="4">
    <source>
        <dbReference type="ARBA" id="ARBA00022801"/>
    </source>
</evidence>
<feature type="domain" description="Peptidase M16 N-terminal" evidence="7">
    <location>
        <begin position="177"/>
        <end position="288"/>
    </location>
</feature>
<reference evidence="10 11" key="1">
    <citation type="submission" date="2014-11" db="EMBL/GenBank/DDBJ databases">
        <title>Comparative genomic analysis of Cryptosporidium hominis reveals occurrence of genetic recombination in virulent subtypes.</title>
        <authorList>
            <person name="Guo Y."/>
            <person name="Tang K."/>
            <person name="Frace M."/>
            <person name="Li N."/>
            <person name="Roellig D.M."/>
            <person name="Sammons S."/>
            <person name="Knipe K."/>
            <person name="Rowe L."/>
            <person name="Feng Y."/>
            <person name="Xiao L."/>
        </authorList>
    </citation>
    <scope>NUCLEOTIDE SEQUENCE [LARGE SCALE GENOMIC DNA]</scope>
    <source>
        <strain evidence="10">30976</strain>
    </source>
</reference>
<dbReference type="Proteomes" id="UP001429100">
    <property type="component" value="Unassembled WGS sequence"/>
</dbReference>
<dbReference type="InterPro" id="IPR011765">
    <property type="entry name" value="Pept_M16_N"/>
</dbReference>
<evidence type="ECO:0000256" key="5">
    <source>
        <dbReference type="ARBA" id="ARBA00022833"/>
    </source>
</evidence>
<dbReference type="InterPro" id="IPR050626">
    <property type="entry name" value="Peptidase_M16"/>
</dbReference>
<evidence type="ECO:0000259" key="8">
    <source>
        <dbReference type="Pfam" id="PF05193"/>
    </source>
</evidence>
<dbReference type="GO" id="GO:0046872">
    <property type="term" value="F:metal ion binding"/>
    <property type="evidence" value="ECO:0007669"/>
    <property type="project" value="UniProtKB-KW"/>
</dbReference>
<protein>
    <submittedName>
        <fullName evidence="10">Secreted insulinase like peptidase/M16 peptidase-like Metalloenzyme</fullName>
    </submittedName>
</protein>
<keyword evidence="6" id="KW-0482">Metalloprotease</keyword>
<feature type="domain" description="Peptidase M16 C-terminal" evidence="8">
    <location>
        <begin position="339"/>
        <end position="509"/>
    </location>
</feature>
<dbReference type="Pfam" id="PF05193">
    <property type="entry name" value="Peptidase_M16_C"/>
    <property type="match status" value="1"/>
</dbReference>
<name>A0A0S4TDC3_CRYHO</name>
<dbReference type="Proteomes" id="UP000199752">
    <property type="component" value="Chromosome 3"/>
</dbReference>
<dbReference type="Pfam" id="PF00675">
    <property type="entry name" value="Peptidase_M16"/>
    <property type="match status" value="1"/>
</dbReference>
<keyword evidence="11" id="KW-1185">Reference proteome</keyword>
<organism evidence="9">
    <name type="scientific">Cryptosporidium hominis</name>
    <dbReference type="NCBI Taxonomy" id="237895"/>
    <lineage>
        <taxon>Eukaryota</taxon>
        <taxon>Sar</taxon>
        <taxon>Alveolata</taxon>
        <taxon>Apicomplexa</taxon>
        <taxon>Conoidasida</taxon>
        <taxon>Coccidia</taxon>
        <taxon>Eucoccidiorida</taxon>
        <taxon>Eimeriorina</taxon>
        <taxon>Cryptosporidiidae</taxon>
        <taxon>Cryptosporidium</taxon>
    </lineage>
</organism>
<dbReference type="VEuPathDB" id="CryptoDB:CHUDEA3_4200"/>
<dbReference type="GO" id="GO:0008237">
    <property type="term" value="F:metallopeptidase activity"/>
    <property type="evidence" value="ECO:0007669"/>
    <property type="project" value="UniProtKB-KW"/>
</dbReference>
<dbReference type="InterPro" id="IPR007863">
    <property type="entry name" value="Peptidase_M16_C"/>
</dbReference>
<dbReference type="SUPFAM" id="SSF63411">
    <property type="entry name" value="LuxS/MPP-like metallohydrolase"/>
    <property type="match status" value="3"/>
</dbReference>
<keyword evidence="2" id="KW-0645">Protease</keyword>
<dbReference type="EMBL" id="JTAI01000033">
    <property type="protein sequence ID" value="PPS94605.1"/>
    <property type="molecule type" value="Genomic_DNA"/>
</dbReference>
<evidence type="ECO:0000313" key="11">
    <source>
        <dbReference type="Proteomes" id="UP001429100"/>
    </source>
</evidence>
<dbReference type="VEuPathDB" id="CryptoDB:ChTU502y2012_416g0290"/>
<evidence type="ECO:0000256" key="1">
    <source>
        <dbReference type="ARBA" id="ARBA00007261"/>
    </source>
</evidence>
<dbReference type="VEuPathDB" id="CryptoDB:GY17_00003817"/>
<dbReference type="EMBL" id="LN877949">
    <property type="protein sequence ID" value="CUV05360.1"/>
    <property type="molecule type" value="Genomic_DNA"/>
</dbReference>
<evidence type="ECO:0000259" key="7">
    <source>
        <dbReference type="Pfam" id="PF00675"/>
    </source>
</evidence>
<accession>A0A0S4TDC3</accession>
<dbReference type="PANTHER" id="PTHR43690">
    <property type="entry name" value="NARDILYSIN"/>
    <property type="match status" value="1"/>
</dbReference>
<sequence length="1287" mass="148844">MNKHSLFKLFYQTMCFLKKLFFLSGALFVLICLNQKTGSSHPIEISLIEVITDEKGNPIDQFDLDKLFINITDIDDIAENIIFNQTDINDLQNLKERLHSEEEYLKLKESGKKCFYGLNCLYGLDSMDELINEEEFQENQSPLRYQTLIDNDQFNKYLGDENKYRYIKLDNGLKVFLVSNSLLYTSSLSLGIEVGSAHDPEGIDGISYLITQELFKKEQNVTSDTDFRKLLDDNNGYFNVESNKFSTIYSYNIKSKYFMSSVSAFRKRLDKTKITWSSLDESISQVTELTELFKRVDSLQELQLKRELSNSSHAFHRFPYGTNETLREIPSKNNLSVHEEAISFKKKYYSPHLMVLSIATSLSLETVEELVRNEFSDLVSTGVTPGKPEEFSGNVTHPYDTLIGKFIEVKSRTPEAYITMEFPIPNQSKLWKYKLGSYAKYFLTQRFHDGFLDKMTNLGWVREIEVDIANHDTGFSNLIIKAILVDSDRDKLVRVIQAIFGTLDAVKTARYNKYLNEQIRRVEQGILKQYKSTGYYRYSKNIVKSLFESECSPENVLLVPYELEAINHGYVRMLLEYLNPFNMVVTFSSSSFNRNSKDFLLSSEVYGESGWGWFSRKFMSFMRIIRRSFMRAKPGEYPNFKIERYLNANYLITDIPTKTLEVFEGSNKNLAFEHLGFNITEIVINYPKQYKIYTYDIPPQVHPKLLVESLASYIKYTSNTTEDIDETLMNNVLSGFNEFVSPIAYSTFYFPINVGVPKISLSSRIFIQPKSLVVYGFQSLPKTNARLVTLSYLFLKSFKYAIPSEYREYIVESNYKSISELQNSFLGIEFKWTNYTSSFDNFFLTVFNGLRKYETFVNKNHFNDAKSDFQLILNKISSLQSKTLAEYTSFEILNFYMMTPSMFSQALKSIKFKDVVDFASYIIKMGSIESLVIGNCTPMQVNSYLLKIGRILNRDFVAVSDVSNLRFLNVSTNFADIEDNNIIEYTDFNLTNKLNSTNSNHLLEFNNNTIVYVTNNDESYSETNTTRKISTTDYSEKAFLPEGSYKGKWINRINMDSLPNEYKDIFYLKQCSNSNEDLSVVYMEVQVGKYSEEMLAFLQLVVNLDIKNAFKEFTSSEYPKTEFAISPYSIGTSYLLLKIMISSPEYSIIKLTSLAVQFYNKYFTLVTPLISRDEFKKGVNRAVASIEIPHINMVELLDQYSGSLLDRKSDPNWKYIQVAYLLNLNYNEFLNKWGVFVKPAKVLISIVKTHVSAIELAEANSFKLEGYNRINSTSIVKKIAIENNFIT</sequence>
<evidence type="ECO:0000256" key="3">
    <source>
        <dbReference type="ARBA" id="ARBA00022723"/>
    </source>
</evidence>
<reference evidence="10 11" key="3">
    <citation type="submission" date="2017-10" db="EMBL/GenBank/DDBJ databases">
        <title>Consistent, comparative and evidence-based genome annotation and re-annotation for the closely-related species, Cryptosporidium parvum, C. hominis and C. tyzzeri.</title>
        <authorList>
            <person name="Baptista R.P."/>
            <person name="Li Y."/>
            <person name="Sateriale A."/>
            <person name="Striepen B."/>
            <person name="Kissinger J.C."/>
        </authorList>
    </citation>
    <scope>NUCLEOTIDE SEQUENCE [LARGE SCALE GENOMIC DNA]</scope>
    <source>
        <strain evidence="10">30976</strain>
    </source>
</reference>
<reference evidence="9" key="2">
    <citation type="submission" date="2015-08" db="EMBL/GenBank/DDBJ databases">
        <authorList>
            <person name="Babu N.S."/>
            <person name="Beckwith C.J."/>
            <person name="Beseler K.G."/>
            <person name="Brison A."/>
            <person name="Carone J.V."/>
            <person name="Caskin T.P."/>
            <person name="Diamond M."/>
            <person name="Durham M.E."/>
            <person name="Foxe J.M."/>
            <person name="Go M."/>
            <person name="Henderson B.A."/>
            <person name="Jones I.B."/>
            <person name="McGettigan J.A."/>
            <person name="Micheletti S.J."/>
            <person name="Nasrallah M.E."/>
            <person name="Ortiz D."/>
            <person name="Piller C.R."/>
            <person name="Privatt S.R."/>
            <person name="Schneider S.L."/>
            <person name="Sharp S."/>
            <person name="Smith T.C."/>
            <person name="Stanton J.D."/>
            <person name="Ullery H.E."/>
            <person name="Wilson R.J."/>
            <person name="Serrano M.G."/>
            <person name="Buck G."/>
            <person name="Lee V."/>
            <person name="Wang Y."/>
            <person name="Carvalho R."/>
            <person name="Voegtly L."/>
            <person name="Shi R."/>
            <person name="Duckworth R."/>
            <person name="Johnson A."/>
            <person name="Loviza R."/>
            <person name="Walstead R."/>
            <person name="Shah Z."/>
            <person name="Kiflezghi M."/>
            <person name="Wade K."/>
            <person name="Ball S.L."/>
            <person name="Bradley K.W."/>
            <person name="Asai D.J."/>
            <person name="Bowman C.A."/>
            <person name="Russell D.A."/>
            <person name="Pope W.H."/>
            <person name="Jacobs-Sera D."/>
            <person name="Hendrix R.W."/>
            <person name="Hatfull G.F."/>
        </authorList>
    </citation>
    <scope>NUCLEOTIDE SEQUENCE [LARGE SCALE GENOMIC DNA]</scope>
</reference>
<keyword evidence="4" id="KW-0378">Hydrolase</keyword>
<dbReference type="Gene3D" id="3.30.830.10">
    <property type="entry name" value="Metalloenzyme, LuxS/M16 peptidase-like"/>
    <property type="match status" value="3"/>
</dbReference>
<proteinExistence type="inferred from homology"/>